<dbReference type="InterPro" id="IPR005952">
    <property type="entry name" value="Phosphogly_mut1"/>
</dbReference>
<proteinExistence type="inferred from homology"/>
<sequence length="206" mass="22479">MKVILVRHAQTQWNRAGMIQGQQDSPVTERGERETAALLAALKDEGYSAECVFSSPLARARSMGEQLAALFQAPLAIDAALMEQSFGRYEGLSTQDLRAECPAEADALFAHDAAFCPPGGESLAQAVQRMLVFLQLQHTRAAHKTLCVVCHGHVTQGLLALLKEGNLENFARYAQPNASYAVLEMAEEKCEVLRWGVASHLRTLDA</sequence>
<dbReference type="SMART" id="SM00855">
    <property type="entry name" value="PGAM"/>
    <property type="match status" value="1"/>
</dbReference>
<dbReference type="PIRSF" id="PIRSF000709">
    <property type="entry name" value="6PFK_2-Ptase"/>
    <property type="match status" value="1"/>
</dbReference>
<keyword evidence="5" id="KW-0413">Isomerase</keyword>
<dbReference type="EMBL" id="AXOM01000016">
    <property type="protein sequence ID" value="ESS59451.1"/>
    <property type="molecule type" value="Genomic_DNA"/>
</dbReference>
<evidence type="ECO:0000256" key="4">
    <source>
        <dbReference type="ARBA" id="ARBA00023152"/>
    </source>
</evidence>
<dbReference type="Gene3D" id="3.40.50.1240">
    <property type="entry name" value="Phosphoglycerate mutase-like"/>
    <property type="match status" value="1"/>
</dbReference>
<name>A0ABN0QAQ0_ENTCL</name>
<dbReference type="PANTHER" id="PTHR11931">
    <property type="entry name" value="PHOSPHOGLYCERATE MUTASE"/>
    <property type="match status" value="1"/>
</dbReference>
<evidence type="ECO:0000256" key="5">
    <source>
        <dbReference type="ARBA" id="ARBA00023235"/>
    </source>
</evidence>
<reference evidence="6 7" key="1">
    <citation type="journal article" date="2014" name="Genome Announc.">
        <title>Draft Genome Sequence of Enterobacter cloacae Strain S611.</title>
        <authorList>
            <person name="Wang D."/>
            <person name="Han C.S."/>
            <person name="Dichosa A.E."/>
            <person name="Gleasner C.D."/>
            <person name="Johnson S.L."/>
            <person name="Daligault H.E."/>
            <person name="Davenport K.W."/>
            <person name="Li P.E."/>
            <person name="Pierson E.A."/>
            <person name="Pierson L.S.III."/>
        </authorList>
    </citation>
    <scope>NUCLEOTIDE SEQUENCE [LARGE SCALE GENOMIC DNA]</scope>
    <source>
        <strain evidence="6 7">S611</strain>
    </source>
</reference>
<keyword evidence="7" id="KW-1185">Reference proteome</keyword>
<accession>A0ABN0QAQ0</accession>
<evidence type="ECO:0000256" key="3">
    <source>
        <dbReference type="ARBA" id="ARBA00022432"/>
    </source>
</evidence>
<gene>
    <name evidence="6" type="ORF">EDP2_3646</name>
</gene>
<evidence type="ECO:0000313" key="7">
    <source>
        <dbReference type="Proteomes" id="UP000017834"/>
    </source>
</evidence>
<comment type="caution">
    <text evidence="6">The sequence shown here is derived from an EMBL/GenBank/DDBJ whole genome shotgun (WGS) entry which is preliminary data.</text>
</comment>
<keyword evidence="4" id="KW-0324">Glycolysis</keyword>
<keyword evidence="3" id="KW-0312">Gluconeogenesis</keyword>
<dbReference type="EC" id="5.4.2.11" evidence="2"/>
<dbReference type="InterPro" id="IPR029033">
    <property type="entry name" value="His_PPase_superfam"/>
</dbReference>
<dbReference type="CDD" id="cd07067">
    <property type="entry name" value="HP_PGM_like"/>
    <property type="match status" value="1"/>
</dbReference>
<dbReference type="SUPFAM" id="SSF53254">
    <property type="entry name" value="Phosphoglycerate mutase-like"/>
    <property type="match status" value="1"/>
</dbReference>
<evidence type="ECO:0000256" key="2">
    <source>
        <dbReference type="ARBA" id="ARBA00012028"/>
    </source>
</evidence>
<dbReference type="Proteomes" id="UP000017834">
    <property type="component" value="Unassembled WGS sequence"/>
</dbReference>
<evidence type="ECO:0000256" key="1">
    <source>
        <dbReference type="ARBA" id="ARBA00006717"/>
    </source>
</evidence>
<dbReference type="InterPro" id="IPR013078">
    <property type="entry name" value="His_Pase_superF_clade-1"/>
</dbReference>
<protein>
    <recommendedName>
        <fullName evidence="2">phosphoglycerate mutase (2,3-diphosphoglycerate-dependent)</fullName>
        <ecNumber evidence="2">5.4.2.11</ecNumber>
    </recommendedName>
</protein>
<evidence type="ECO:0000313" key="6">
    <source>
        <dbReference type="EMBL" id="ESS59451.1"/>
    </source>
</evidence>
<organism evidence="6 7">
    <name type="scientific">Enterobacter cloacae S611</name>
    <dbReference type="NCBI Taxonomy" id="1399146"/>
    <lineage>
        <taxon>Bacteria</taxon>
        <taxon>Pseudomonadati</taxon>
        <taxon>Pseudomonadota</taxon>
        <taxon>Gammaproteobacteria</taxon>
        <taxon>Enterobacterales</taxon>
        <taxon>Enterobacteriaceae</taxon>
        <taxon>Enterobacter</taxon>
        <taxon>Enterobacter cloacae complex</taxon>
    </lineage>
</organism>
<comment type="similarity">
    <text evidence="1">Belongs to the phosphoglycerate mutase family. BPG-dependent PGAM subfamily.</text>
</comment>
<dbReference type="Pfam" id="PF00300">
    <property type="entry name" value="His_Phos_1"/>
    <property type="match status" value="1"/>
</dbReference>